<evidence type="ECO:0000256" key="10">
    <source>
        <dbReference type="SAM" id="Phobius"/>
    </source>
</evidence>
<keyword evidence="6 13" id="KW-0067">ATP-binding</keyword>
<evidence type="ECO:0000256" key="3">
    <source>
        <dbReference type="ARBA" id="ARBA00022475"/>
    </source>
</evidence>
<dbReference type="Gene3D" id="3.40.50.300">
    <property type="entry name" value="P-loop containing nucleotide triphosphate hydrolases"/>
    <property type="match status" value="1"/>
</dbReference>
<evidence type="ECO:0000313" key="13">
    <source>
        <dbReference type="EMBL" id="RNL39865.1"/>
    </source>
</evidence>
<keyword evidence="2" id="KW-0813">Transport</keyword>
<dbReference type="InterPro" id="IPR003439">
    <property type="entry name" value="ABC_transporter-like_ATP-bd"/>
</dbReference>
<evidence type="ECO:0000256" key="2">
    <source>
        <dbReference type="ARBA" id="ARBA00022448"/>
    </source>
</evidence>
<dbReference type="Pfam" id="PF00005">
    <property type="entry name" value="ABC_tran"/>
    <property type="match status" value="1"/>
</dbReference>
<reference evidence="14" key="1">
    <citation type="submission" date="2018-05" db="EMBL/GenBank/DDBJ databases">
        <title>Genome Sequencing of selected type strains of the family Eggerthellaceae.</title>
        <authorList>
            <person name="Danylec N."/>
            <person name="Stoll D.A."/>
            <person name="Doetsch A."/>
            <person name="Huch M."/>
        </authorList>
    </citation>
    <scope>NUCLEOTIDE SEQUENCE [LARGE SCALE GENOMIC DNA]</scope>
    <source>
        <strain evidence="14">DSM 24851</strain>
    </source>
</reference>
<dbReference type="InterPro" id="IPR017871">
    <property type="entry name" value="ABC_transporter-like_CS"/>
</dbReference>
<feature type="transmembrane region" description="Helical" evidence="10">
    <location>
        <begin position="222"/>
        <end position="244"/>
    </location>
</feature>
<feature type="compositionally biased region" description="Low complexity" evidence="9">
    <location>
        <begin position="770"/>
        <end position="781"/>
    </location>
</feature>
<feature type="transmembrane region" description="Helical" evidence="10">
    <location>
        <begin position="297"/>
        <end position="316"/>
    </location>
</feature>
<dbReference type="GO" id="GO:0005524">
    <property type="term" value="F:ATP binding"/>
    <property type="evidence" value="ECO:0007669"/>
    <property type="project" value="UniProtKB-KW"/>
</dbReference>
<evidence type="ECO:0000256" key="5">
    <source>
        <dbReference type="ARBA" id="ARBA00022741"/>
    </source>
</evidence>
<dbReference type="SUPFAM" id="SSF90123">
    <property type="entry name" value="ABC transporter transmembrane region"/>
    <property type="match status" value="1"/>
</dbReference>
<dbReference type="AlphaFoldDB" id="A0A3N0AYB5"/>
<evidence type="ECO:0000259" key="11">
    <source>
        <dbReference type="PROSITE" id="PS50893"/>
    </source>
</evidence>
<dbReference type="InterPro" id="IPR039421">
    <property type="entry name" value="Type_1_exporter"/>
</dbReference>
<gene>
    <name evidence="13" type="ORF">DMP06_06715</name>
</gene>
<dbReference type="FunFam" id="3.40.50.300:FF:000854">
    <property type="entry name" value="Multidrug ABC transporter ATP-binding protein"/>
    <property type="match status" value="1"/>
</dbReference>
<dbReference type="SMART" id="SM00382">
    <property type="entry name" value="AAA"/>
    <property type="match status" value="1"/>
</dbReference>
<feature type="transmembrane region" description="Helical" evidence="10">
    <location>
        <begin position="441"/>
        <end position="463"/>
    </location>
</feature>
<dbReference type="PANTHER" id="PTHR24221">
    <property type="entry name" value="ATP-BINDING CASSETTE SUB-FAMILY B"/>
    <property type="match status" value="1"/>
</dbReference>
<dbReference type="InterPro" id="IPR036640">
    <property type="entry name" value="ABC1_TM_sf"/>
</dbReference>
<comment type="caution">
    <text evidence="13">The sequence shown here is derived from an EMBL/GenBank/DDBJ whole genome shotgun (WGS) entry which is preliminary data.</text>
</comment>
<organism evidence="13 14">
    <name type="scientific">Slackia equolifaciens</name>
    <dbReference type="NCBI Taxonomy" id="498718"/>
    <lineage>
        <taxon>Bacteria</taxon>
        <taxon>Bacillati</taxon>
        <taxon>Actinomycetota</taxon>
        <taxon>Coriobacteriia</taxon>
        <taxon>Eggerthellales</taxon>
        <taxon>Eggerthellaceae</taxon>
        <taxon>Slackia</taxon>
    </lineage>
</organism>
<dbReference type="CDD" id="cd18548">
    <property type="entry name" value="ABC_6TM_Tm287_like"/>
    <property type="match status" value="1"/>
</dbReference>
<dbReference type="Gene3D" id="1.20.1560.10">
    <property type="entry name" value="ABC transporter type 1, transmembrane domain"/>
    <property type="match status" value="1"/>
</dbReference>
<dbReference type="OrthoDB" id="9806127at2"/>
<accession>A0A3N0AYB5</accession>
<feature type="domain" description="ABC transporter" evidence="11">
    <location>
        <begin position="506"/>
        <end position="741"/>
    </location>
</feature>
<dbReference type="SUPFAM" id="SSF52540">
    <property type="entry name" value="P-loop containing nucleoside triphosphate hydrolases"/>
    <property type="match status" value="1"/>
</dbReference>
<dbReference type="RefSeq" id="WP_123208994.1">
    <property type="nucleotide sequence ID" value="NZ_JBHTHO010000003.1"/>
</dbReference>
<dbReference type="PROSITE" id="PS50893">
    <property type="entry name" value="ABC_TRANSPORTER_2"/>
    <property type="match status" value="1"/>
</dbReference>
<keyword evidence="7 10" id="KW-1133">Transmembrane helix</keyword>
<dbReference type="PROSITE" id="PS00211">
    <property type="entry name" value="ABC_TRANSPORTER_1"/>
    <property type="match status" value="1"/>
</dbReference>
<evidence type="ECO:0000256" key="8">
    <source>
        <dbReference type="ARBA" id="ARBA00023136"/>
    </source>
</evidence>
<dbReference type="PANTHER" id="PTHR24221:SF276">
    <property type="entry name" value="ABC TRANSPORTER, ATP-BINDING_PERMEASE PROTEIN"/>
    <property type="match status" value="1"/>
</dbReference>
<feature type="transmembrane region" description="Helical" evidence="10">
    <location>
        <begin position="322"/>
        <end position="345"/>
    </location>
</feature>
<proteinExistence type="predicted"/>
<evidence type="ECO:0000259" key="12">
    <source>
        <dbReference type="PROSITE" id="PS50929"/>
    </source>
</evidence>
<protein>
    <submittedName>
        <fullName evidence="13">ABC transporter ATP-binding protein</fullName>
    </submittedName>
</protein>
<dbReference type="InterPro" id="IPR003593">
    <property type="entry name" value="AAA+_ATPase"/>
</dbReference>
<feature type="region of interest" description="Disordered" evidence="9">
    <location>
        <begin position="770"/>
        <end position="789"/>
    </location>
</feature>
<keyword evidence="8 10" id="KW-0472">Membrane</keyword>
<dbReference type="EMBL" id="QIBX01000010">
    <property type="protein sequence ID" value="RNL39865.1"/>
    <property type="molecule type" value="Genomic_DNA"/>
</dbReference>
<comment type="subcellular location">
    <subcellularLocation>
        <location evidence="1">Cell membrane</location>
        <topology evidence="1">Multi-pass membrane protein</topology>
    </subcellularLocation>
</comment>
<dbReference type="PROSITE" id="PS50929">
    <property type="entry name" value="ABC_TM1F"/>
    <property type="match status" value="1"/>
</dbReference>
<dbReference type="InterPro" id="IPR011527">
    <property type="entry name" value="ABC1_TM_dom"/>
</dbReference>
<evidence type="ECO:0000256" key="9">
    <source>
        <dbReference type="SAM" id="MobiDB-lite"/>
    </source>
</evidence>
<feature type="transmembrane region" description="Helical" evidence="10">
    <location>
        <begin position="409"/>
        <end position="429"/>
    </location>
</feature>
<evidence type="ECO:0000256" key="1">
    <source>
        <dbReference type="ARBA" id="ARBA00004651"/>
    </source>
</evidence>
<evidence type="ECO:0000256" key="6">
    <source>
        <dbReference type="ARBA" id="ARBA00022840"/>
    </source>
</evidence>
<keyword evidence="5" id="KW-0547">Nucleotide-binding</keyword>
<feature type="domain" description="ABC transmembrane type-1" evidence="12">
    <location>
        <begin position="213"/>
        <end position="465"/>
    </location>
</feature>
<dbReference type="Proteomes" id="UP000269591">
    <property type="component" value="Unassembled WGS sequence"/>
</dbReference>
<dbReference type="GO" id="GO:0140359">
    <property type="term" value="F:ABC-type transporter activity"/>
    <property type="evidence" value="ECO:0007669"/>
    <property type="project" value="InterPro"/>
</dbReference>
<keyword evidence="3" id="KW-1003">Cell membrane</keyword>
<evidence type="ECO:0000256" key="4">
    <source>
        <dbReference type="ARBA" id="ARBA00022692"/>
    </source>
</evidence>
<dbReference type="Pfam" id="PF00664">
    <property type="entry name" value="ABC_membrane"/>
    <property type="match status" value="1"/>
</dbReference>
<evidence type="ECO:0000256" key="7">
    <source>
        <dbReference type="ARBA" id="ARBA00022989"/>
    </source>
</evidence>
<dbReference type="InterPro" id="IPR027417">
    <property type="entry name" value="P-loop_NTPase"/>
</dbReference>
<evidence type="ECO:0000313" key="14">
    <source>
        <dbReference type="Proteomes" id="UP000269591"/>
    </source>
</evidence>
<dbReference type="GO" id="GO:0005886">
    <property type="term" value="C:plasma membrane"/>
    <property type="evidence" value="ECO:0007669"/>
    <property type="project" value="UniProtKB-SubCell"/>
</dbReference>
<keyword evidence="14" id="KW-1185">Reference proteome</keyword>
<sequence>MRILRYLKNSKMAVVLIVALLIVQAFADLSLPRYTSDLVDVGIQQSGIEHASPDQMRASTFEATCMLASEEGESLIRASYASSDDGTYALTDEGSKQREALDDAMAWPMAIVYFADQASEEGARASGGAAGGDAAASSGEESASANGAFMQDGFDLAQLVQAYQAGSISKDDVLSMVDSAKDHLSGVSDSLVDQQAIAAVKAEYEALGLDMGAIQMGCLLRIGAQMLGVAALMAIVSVAVGFLASRTAAKVARGLRERLFSKVLSFSDAEVQRFSAASLITRGTNDIQQIQMVLTMVLRMVLYAPILAIGGIIMVSRTNASMSWIIVLAVVVIFLIIGILMAIALPKFKVMQKLIDRVNLVAREMLNGLPVIRAFGRQDFEYKRFDDASTALYRTQLFTNRAMTFMMPAMMLVMNGVSVLIVWVGGSYIDSGTIQTGDMIAFITYSMVIIMSFLIIGMMAIMLPRADVAAERVNEVLSTESSIHDPARPVELPASGAAGERRGARIEFKDVTFAYDEGSEPVLRHISFIAEPGDTLAIIGPTGCGKSTVLKLIERFYDVSAGAVLIDGVDVRSLRQHDLRSLLGYVPQKAFLFSGSIADTVRFGAPEASDDDVSAALEIAQAADFVGEKEEGAESFVSQGGDNVSGGQRQRLSIARAIATDARAYLFDDSFSALDYATDARLRAALASKLGDATKVIVAQRISTVLDATTIVVLDDGEMVGRGTHAQLLRTCPTYREIAESQLSPAEIERTLSQGDGAVRCDNAACEEGAAQEKGAAQGGDAQKGGGVR</sequence>
<dbReference type="GO" id="GO:0016887">
    <property type="term" value="F:ATP hydrolysis activity"/>
    <property type="evidence" value="ECO:0007669"/>
    <property type="project" value="InterPro"/>
</dbReference>
<name>A0A3N0AYB5_9ACTN</name>
<keyword evidence="4 10" id="KW-0812">Transmembrane</keyword>